<protein>
    <recommendedName>
        <fullName evidence="1">N-acetyltransferase domain-containing protein</fullName>
    </recommendedName>
</protein>
<dbReference type="EMBL" id="UOEK01000389">
    <property type="protein sequence ID" value="VAW07212.1"/>
    <property type="molecule type" value="Genomic_DNA"/>
</dbReference>
<dbReference type="InterPro" id="IPR016181">
    <property type="entry name" value="Acyl_CoA_acyltransferase"/>
</dbReference>
<evidence type="ECO:0000259" key="1">
    <source>
        <dbReference type="PROSITE" id="PS51186"/>
    </source>
</evidence>
<dbReference type="Gene3D" id="3.40.630.30">
    <property type="match status" value="1"/>
</dbReference>
<dbReference type="AlphaFoldDB" id="A0A3B0SYC4"/>
<dbReference type="PROSITE" id="PS51186">
    <property type="entry name" value="GNAT"/>
    <property type="match status" value="1"/>
</dbReference>
<name>A0A3B0SYC4_9ZZZZ</name>
<accession>A0A3B0SYC4</accession>
<evidence type="ECO:0000313" key="2">
    <source>
        <dbReference type="EMBL" id="VAW07212.1"/>
    </source>
</evidence>
<dbReference type="InterPro" id="IPR000182">
    <property type="entry name" value="GNAT_dom"/>
</dbReference>
<dbReference type="SUPFAM" id="SSF55729">
    <property type="entry name" value="Acyl-CoA N-acyltransferases (Nat)"/>
    <property type="match status" value="1"/>
</dbReference>
<gene>
    <name evidence="2" type="ORF">MNBD_ACTINO02-2624</name>
</gene>
<reference evidence="2" key="1">
    <citation type="submission" date="2018-06" db="EMBL/GenBank/DDBJ databases">
        <authorList>
            <person name="Zhirakovskaya E."/>
        </authorList>
    </citation>
    <scope>NUCLEOTIDE SEQUENCE</scope>
</reference>
<dbReference type="GO" id="GO:0016747">
    <property type="term" value="F:acyltransferase activity, transferring groups other than amino-acyl groups"/>
    <property type="evidence" value="ECO:0007669"/>
    <property type="project" value="InterPro"/>
</dbReference>
<dbReference type="CDD" id="cd04301">
    <property type="entry name" value="NAT_SF"/>
    <property type="match status" value="1"/>
</dbReference>
<organism evidence="2">
    <name type="scientific">hydrothermal vent metagenome</name>
    <dbReference type="NCBI Taxonomy" id="652676"/>
    <lineage>
        <taxon>unclassified sequences</taxon>
        <taxon>metagenomes</taxon>
        <taxon>ecological metagenomes</taxon>
    </lineage>
</organism>
<proteinExistence type="predicted"/>
<sequence>MAVDYVWCGKFTNGELNMLHAEAFETRVFGDKEWDWRKQVATHSCGWVVARGEDGTLAGFVNVISDGFVHAWIQDLMVPNSVRRQGVGRRLVQVAAEAVRAGGHEWLHVDFDDELSDFYIESCGFTPTNAGLIELQGSRP</sequence>
<dbReference type="Pfam" id="PF00583">
    <property type="entry name" value="Acetyltransf_1"/>
    <property type="match status" value="1"/>
</dbReference>
<feature type="domain" description="N-acetyltransferase" evidence="1">
    <location>
        <begin position="9"/>
        <end position="140"/>
    </location>
</feature>